<dbReference type="Gene3D" id="3.40.1580.10">
    <property type="entry name" value="SMI1/KNR4-like"/>
    <property type="match status" value="1"/>
</dbReference>
<reference evidence="2 3" key="1">
    <citation type="submission" date="2020-08" db="EMBL/GenBank/DDBJ databases">
        <title>Functional genomics of gut bacteria from endangered species of beetles.</title>
        <authorList>
            <person name="Carlos-Shanley C."/>
        </authorList>
    </citation>
    <scope>NUCLEOTIDE SEQUENCE [LARGE SCALE GENOMIC DNA]</scope>
    <source>
        <strain evidence="2 3">S00151</strain>
    </source>
</reference>
<dbReference type="AlphaFoldDB" id="A0A840K9I0"/>
<sequence>MKDFENILIENGWKKHIENSENSSLIFEDIEKMIGFKLPDDYSEYVQNFYGGENFIGNEYIILWDLNDLVEYNQDYEIIQNLKNIIGIGGNGGGEFIGIEYLKDSEYRIVLCPLIGMNEKDFMEIGSSFSDFLMRLQLGKNWFK</sequence>
<dbReference type="EMBL" id="JACHLE010000001">
    <property type="protein sequence ID" value="MBB4806111.1"/>
    <property type="molecule type" value="Genomic_DNA"/>
</dbReference>
<gene>
    <name evidence="2" type="ORF">HNP38_001383</name>
</gene>
<proteinExistence type="predicted"/>
<organism evidence="2 3">
    <name type="scientific">Chryseobacterium defluvii</name>
    <dbReference type="NCBI Taxonomy" id="160396"/>
    <lineage>
        <taxon>Bacteria</taxon>
        <taxon>Pseudomonadati</taxon>
        <taxon>Bacteroidota</taxon>
        <taxon>Flavobacteriia</taxon>
        <taxon>Flavobacteriales</taxon>
        <taxon>Weeksellaceae</taxon>
        <taxon>Chryseobacterium group</taxon>
        <taxon>Chryseobacterium</taxon>
    </lineage>
</organism>
<name>A0A840K9I0_9FLAO</name>
<comment type="caution">
    <text evidence="2">The sequence shown here is derived from an EMBL/GenBank/DDBJ whole genome shotgun (WGS) entry which is preliminary data.</text>
</comment>
<evidence type="ECO:0000313" key="3">
    <source>
        <dbReference type="Proteomes" id="UP000592180"/>
    </source>
</evidence>
<dbReference type="InterPro" id="IPR018958">
    <property type="entry name" value="Knr4/Smi1-like_dom"/>
</dbReference>
<evidence type="ECO:0000259" key="1">
    <source>
        <dbReference type="Pfam" id="PF09346"/>
    </source>
</evidence>
<evidence type="ECO:0000313" key="2">
    <source>
        <dbReference type="EMBL" id="MBB4806111.1"/>
    </source>
</evidence>
<dbReference type="Proteomes" id="UP000592180">
    <property type="component" value="Unassembled WGS sequence"/>
</dbReference>
<dbReference type="SUPFAM" id="SSF160631">
    <property type="entry name" value="SMI1/KNR4-like"/>
    <property type="match status" value="1"/>
</dbReference>
<dbReference type="RefSeq" id="WP_184186493.1">
    <property type="nucleotide sequence ID" value="NZ_JACHLE010000001.1"/>
</dbReference>
<dbReference type="Pfam" id="PF09346">
    <property type="entry name" value="SMI1_KNR4"/>
    <property type="match status" value="1"/>
</dbReference>
<protein>
    <recommendedName>
        <fullName evidence="1">Knr4/Smi1-like domain-containing protein</fullName>
    </recommendedName>
</protein>
<feature type="domain" description="Knr4/Smi1-like" evidence="1">
    <location>
        <begin position="28"/>
        <end position="134"/>
    </location>
</feature>
<dbReference type="InterPro" id="IPR037883">
    <property type="entry name" value="Knr4/Smi1-like_sf"/>
</dbReference>
<keyword evidence="3" id="KW-1185">Reference proteome</keyword>
<accession>A0A840K9I0</accession>